<keyword evidence="4" id="KW-1185">Reference proteome</keyword>
<dbReference type="PANTHER" id="PTHR36740:SF1">
    <property type="entry name" value="PRC-BARREL DOMAIN-CONTAINING PROTEIN"/>
    <property type="match status" value="1"/>
</dbReference>
<dbReference type="Proteomes" id="UP000501690">
    <property type="component" value="Linkage Group LG10"/>
</dbReference>
<dbReference type="PANTHER" id="PTHR36740">
    <property type="entry name" value="PRC DOMAIN-CONTAINING PROTEIN"/>
    <property type="match status" value="1"/>
</dbReference>
<dbReference type="EMBL" id="CP039354">
    <property type="protein sequence ID" value="QCE12119.1"/>
    <property type="molecule type" value="Genomic_DNA"/>
</dbReference>
<feature type="region of interest" description="Disordered" evidence="2">
    <location>
        <begin position="16"/>
        <end position="52"/>
    </location>
</feature>
<name>A0A4D6NHR9_VIGUN</name>
<reference evidence="3 4" key="1">
    <citation type="submission" date="2019-04" db="EMBL/GenBank/DDBJ databases">
        <title>An improved genome assembly and genetic linkage map for asparagus bean, Vigna unguiculata ssp. sesquipedialis.</title>
        <authorList>
            <person name="Xia Q."/>
            <person name="Zhang R."/>
            <person name="Dong Y."/>
        </authorList>
    </citation>
    <scope>NUCLEOTIDE SEQUENCE [LARGE SCALE GENOMIC DNA]</scope>
    <source>
        <tissue evidence="3">Leaf</tissue>
    </source>
</reference>
<organism evidence="3 4">
    <name type="scientific">Vigna unguiculata</name>
    <name type="common">Cowpea</name>
    <dbReference type="NCBI Taxonomy" id="3917"/>
    <lineage>
        <taxon>Eukaryota</taxon>
        <taxon>Viridiplantae</taxon>
        <taxon>Streptophyta</taxon>
        <taxon>Embryophyta</taxon>
        <taxon>Tracheophyta</taxon>
        <taxon>Spermatophyta</taxon>
        <taxon>Magnoliopsida</taxon>
        <taxon>eudicotyledons</taxon>
        <taxon>Gunneridae</taxon>
        <taxon>Pentapetalae</taxon>
        <taxon>rosids</taxon>
        <taxon>fabids</taxon>
        <taxon>Fabales</taxon>
        <taxon>Fabaceae</taxon>
        <taxon>Papilionoideae</taxon>
        <taxon>50 kb inversion clade</taxon>
        <taxon>NPAAA clade</taxon>
        <taxon>indigoferoid/millettioid clade</taxon>
        <taxon>Phaseoleae</taxon>
        <taxon>Vigna</taxon>
    </lineage>
</organism>
<dbReference type="AlphaFoldDB" id="A0A4D6NHR9"/>
<protein>
    <submittedName>
        <fullName evidence="3">PRC-barrel-like</fullName>
    </submittedName>
</protein>
<gene>
    <name evidence="3" type="ORF">DEO72_LG10g3360</name>
</gene>
<feature type="coiled-coil region" evidence="1">
    <location>
        <begin position="396"/>
        <end position="423"/>
    </location>
</feature>
<evidence type="ECO:0000313" key="4">
    <source>
        <dbReference type="Proteomes" id="UP000501690"/>
    </source>
</evidence>
<evidence type="ECO:0000256" key="2">
    <source>
        <dbReference type="SAM" id="MobiDB-lite"/>
    </source>
</evidence>
<dbReference type="SUPFAM" id="SSF50346">
    <property type="entry name" value="PRC-barrel domain"/>
    <property type="match status" value="1"/>
</dbReference>
<proteinExistence type="predicted"/>
<dbReference type="InterPro" id="IPR011033">
    <property type="entry name" value="PRC_barrel-like_sf"/>
</dbReference>
<feature type="compositionally biased region" description="Polar residues" evidence="2">
    <location>
        <begin position="28"/>
        <end position="52"/>
    </location>
</feature>
<evidence type="ECO:0000313" key="3">
    <source>
        <dbReference type="EMBL" id="QCE12119.1"/>
    </source>
</evidence>
<feature type="region of interest" description="Disordered" evidence="2">
    <location>
        <begin position="331"/>
        <end position="369"/>
    </location>
</feature>
<sequence length="512" mass="57110">MTEFLATNPLTLSAAESPRFPFLDSRQTHTPRTQLNPSSRVPFSSKPSKTSCNNKSVFWALSSRSNEGPSRGYGFYNELEFEEVKEKTFGLEGNPVGEDSATESGSVPFDGVEGGDDKGEGDLVRVQGGADGDGNDLKKDDDVDQGENEKFGGKRVRRGKQVIRRSNLLAKQVISIRSALSMGFVSQLWVDTTSWMVLFVEVRPNLLSGDSEKFLLEDISQVGDVVLVQDESVIDNEFKMIGLETLVGYKVVTPSQRNIGKVRGYTFCINSGAVEELELDSFGLSIIPSSLVSTYSLLVEDVLEVVSDAVVVHEAAALRIQRLSKTQMITPTTGAPKIRPRSGRTPLQLKNSPADPIQPSAKPKPKPDRSYFEISLIDKENNPMAAVLIPAAAPPETSLAEELSAVKKKLERMKADKDRTEKILNEKHAMLDVKMKEMEERGEIQKNLEIEVDRLFRLKELKNRCMVCTTITAHIMFDSFQFRFLDADFSFSYCNREFLLCERSGRRNKERS</sequence>
<accession>A0A4D6NHR9</accession>
<feature type="region of interest" description="Disordered" evidence="2">
    <location>
        <begin position="91"/>
        <end position="151"/>
    </location>
</feature>
<keyword evidence="1" id="KW-0175">Coiled coil</keyword>
<feature type="compositionally biased region" description="Basic and acidic residues" evidence="2">
    <location>
        <begin position="135"/>
        <end position="151"/>
    </location>
</feature>
<evidence type="ECO:0000256" key="1">
    <source>
        <dbReference type="SAM" id="Coils"/>
    </source>
</evidence>